<evidence type="ECO:0000313" key="2">
    <source>
        <dbReference type="EMBL" id="CAB4611433.1"/>
    </source>
</evidence>
<name>A0A6J6HFV9_9ZZZZ</name>
<accession>A0A6J6HFV9</accession>
<keyword evidence="1" id="KW-0472">Membrane</keyword>
<keyword evidence="1" id="KW-0812">Transmembrane</keyword>
<evidence type="ECO:0000256" key="1">
    <source>
        <dbReference type="SAM" id="Phobius"/>
    </source>
</evidence>
<keyword evidence="1" id="KW-1133">Transmembrane helix</keyword>
<dbReference type="EMBL" id="CAEZUX010000033">
    <property type="protein sequence ID" value="CAB4611433.1"/>
    <property type="molecule type" value="Genomic_DNA"/>
</dbReference>
<reference evidence="2" key="1">
    <citation type="submission" date="2020-05" db="EMBL/GenBank/DDBJ databases">
        <authorList>
            <person name="Chiriac C."/>
            <person name="Salcher M."/>
            <person name="Ghai R."/>
            <person name="Kavagutti S V."/>
        </authorList>
    </citation>
    <scope>NUCLEOTIDE SEQUENCE</scope>
</reference>
<gene>
    <name evidence="2" type="ORF">UFOPK1874_00443</name>
</gene>
<sequence>MVHFPADEYSAYTAAAIIMAADAISGGSPAASLFTKPMARRNAHLQVPAL</sequence>
<feature type="transmembrane region" description="Helical" evidence="1">
    <location>
        <begin position="12"/>
        <end position="34"/>
    </location>
</feature>
<protein>
    <submittedName>
        <fullName evidence="2">Unannotated protein</fullName>
    </submittedName>
</protein>
<organism evidence="2">
    <name type="scientific">freshwater metagenome</name>
    <dbReference type="NCBI Taxonomy" id="449393"/>
    <lineage>
        <taxon>unclassified sequences</taxon>
        <taxon>metagenomes</taxon>
        <taxon>ecological metagenomes</taxon>
    </lineage>
</organism>
<proteinExistence type="predicted"/>
<dbReference type="AlphaFoldDB" id="A0A6J6HFV9"/>